<dbReference type="CDD" id="cd19509">
    <property type="entry name" value="RecA-like_VPS4-like"/>
    <property type="match status" value="1"/>
</dbReference>
<evidence type="ECO:0000256" key="2">
    <source>
        <dbReference type="ARBA" id="ARBA00022840"/>
    </source>
</evidence>
<feature type="compositionally biased region" description="Polar residues" evidence="4">
    <location>
        <begin position="152"/>
        <end position="183"/>
    </location>
</feature>
<evidence type="ECO:0000256" key="1">
    <source>
        <dbReference type="ARBA" id="ARBA00022741"/>
    </source>
</evidence>
<feature type="region of interest" description="Disordered" evidence="4">
    <location>
        <begin position="101"/>
        <end position="220"/>
    </location>
</feature>
<dbReference type="AlphaFoldDB" id="A0A7S2EC89"/>
<dbReference type="Gene3D" id="1.10.8.60">
    <property type="match status" value="1"/>
</dbReference>
<dbReference type="PROSITE" id="PS00674">
    <property type="entry name" value="AAA"/>
    <property type="match status" value="1"/>
</dbReference>
<dbReference type="FunFam" id="1.10.8.60:FF:000022">
    <property type="entry name" value="Fidgetin like 1"/>
    <property type="match status" value="1"/>
</dbReference>
<sequence>MNLSEAEEEVTLALQGLDKAESLKNNRNDLVGAKRLYELSIGVLIRFLNNKNGNGSNSSSSPKPQYLNKEAIAERVRVALTDAEQIKQTLEKMEQQQQQQLYRQQQNQRQSSWSSLTQSLTNALSGSKNRDDEENIAAAGSATDPSFGSGKKNPSATNEPSYLKQTQASRQKQSQKCNINNDNPQQQRPPPPSVARTTDLKRTTHMTTAKPKPKPSSNLPKHLIEIIKQDFYVPSSNLSTTWNDISGLQTAKRSIQEAAILPLLRPDLYTGLRSPPRGILLYGPPGTGKTMLVKAAAKESSCLLFAASASVLTSKWHGEGEKIVRSLFAFARDVSPSMIFLDEIDAILSSRSDNEHEASRRMKTEFMIQMDGITKQGGNDGDDDVQHRVLVLGCTNCPWDIDDAIMRRFTRRIYVPLPDADARYTLITHMLSNVDHSLSKKQIGMLVKATEGYSCSDIASVGNEASFGPLRSIGDLDVIKDVEKDKVRPMNMDDFRDAMDLCKKSVTSGLLERYEKWEDELNRH</sequence>
<protein>
    <recommendedName>
        <fullName evidence="5">AAA+ ATPase domain-containing protein</fullName>
    </recommendedName>
</protein>
<reference evidence="6" key="1">
    <citation type="submission" date="2021-01" db="EMBL/GenBank/DDBJ databases">
        <authorList>
            <person name="Corre E."/>
            <person name="Pelletier E."/>
            <person name="Niang G."/>
            <person name="Scheremetjew M."/>
            <person name="Finn R."/>
            <person name="Kale V."/>
            <person name="Holt S."/>
            <person name="Cochrane G."/>
            <person name="Meng A."/>
            <person name="Brown T."/>
            <person name="Cohen L."/>
        </authorList>
    </citation>
    <scope>NUCLEOTIDE SEQUENCE</scope>
    <source>
        <strain evidence="6">Pop2</strain>
    </source>
</reference>
<dbReference type="InterPro" id="IPR003960">
    <property type="entry name" value="ATPase_AAA_CS"/>
</dbReference>
<accession>A0A7S2EC89</accession>
<dbReference type="Pfam" id="PF00004">
    <property type="entry name" value="AAA"/>
    <property type="match status" value="1"/>
</dbReference>
<dbReference type="InterPro" id="IPR003959">
    <property type="entry name" value="ATPase_AAA_core"/>
</dbReference>
<dbReference type="PANTHER" id="PTHR23074">
    <property type="entry name" value="AAA DOMAIN-CONTAINING"/>
    <property type="match status" value="1"/>
</dbReference>
<dbReference type="InterPro" id="IPR027417">
    <property type="entry name" value="P-loop_NTPase"/>
</dbReference>
<dbReference type="GO" id="GO:0016887">
    <property type="term" value="F:ATP hydrolysis activity"/>
    <property type="evidence" value="ECO:0007669"/>
    <property type="project" value="InterPro"/>
</dbReference>
<dbReference type="PANTHER" id="PTHR23074:SF83">
    <property type="entry name" value="VACUOLAR PROTEIN SORTING-ASSOCIATED PROTEIN 4A"/>
    <property type="match status" value="1"/>
</dbReference>
<comment type="similarity">
    <text evidence="3">Belongs to the AAA ATPase family.</text>
</comment>
<dbReference type="InterPro" id="IPR050304">
    <property type="entry name" value="MT-severing_AAA_ATPase"/>
</dbReference>
<keyword evidence="2 3" id="KW-0067">ATP-binding</keyword>
<name>A0A7S2EC89_9STRA</name>
<feature type="compositionally biased region" description="Low complexity" evidence="4">
    <location>
        <begin position="101"/>
        <end position="121"/>
    </location>
</feature>
<dbReference type="SUPFAM" id="SSF52540">
    <property type="entry name" value="P-loop containing nucleoside triphosphate hydrolases"/>
    <property type="match status" value="1"/>
</dbReference>
<dbReference type="EMBL" id="HBGN01014880">
    <property type="protein sequence ID" value="CAD9327155.1"/>
    <property type="molecule type" value="Transcribed_RNA"/>
</dbReference>
<dbReference type="GO" id="GO:0005524">
    <property type="term" value="F:ATP binding"/>
    <property type="evidence" value="ECO:0007669"/>
    <property type="project" value="UniProtKB-KW"/>
</dbReference>
<proteinExistence type="inferred from homology"/>
<evidence type="ECO:0000313" key="6">
    <source>
        <dbReference type="EMBL" id="CAD9327155.1"/>
    </source>
</evidence>
<dbReference type="InterPro" id="IPR003593">
    <property type="entry name" value="AAA+_ATPase"/>
</dbReference>
<dbReference type="FunFam" id="3.40.50.300:FF:002588">
    <property type="entry name" value="ATPase, AAA family"/>
    <property type="match status" value="1"/>
</dbReference>
<evidence type="ECO:0000256" key="4">
    <source>
        <dbReference type="SAM" id="MobiDB-lite"/>
    </source>
</evidence>
<organism evidence="6">
    <name type="scientific">Ditylum brightwellii</name>
    <dbReference type="NCBI Taxonomy" id="49249"/>
    <lineage>
        <taxon>Eukaryota</taxon>
        <taxon>Sar</taxon>
        <taxon>Stramenopiles</taxon>
        <taxon>Ochrophyta</taxon>
        <taxon>Bacillariophyta</taxon>
        <taxon>Mediophyceae</taxon>
        <taxon>Lithodesmiophycidae</taxon>
        <taxon>Lithodesmiales</taxon>
        <taxon>Lithodesmiaceae</taxon>
        <taxon>Ditylum</taxon>
    </lineage>
</organism>
<evidence type="ECO:0000259" key="5">
    <source>
        <dbReference type="SMART" id="SM00382"/>
    </source>
</evidence>
<keyword evidence="1 3" id="KW-0547">Nucleotide-binding</keyword>
<dbReference type="SMART" id="SM00382">
    <property type="entry name" value="AAA"/>
    <property type="match status" value="1"/>
</dbReference>
<feature type="domain" description="AAA+ ATPase" evidence="5">
    <location>
        <begin position="275"/>
        <end position="419"/>
    </location>
</feature>
<evidence type="ECO:0000256" key="3">
    <source>
        <dbReference type="RuleBase" id="RU003651"/>
    </source>
</evidence>
<dbReference type="Gene3D" id="3.40.50.300">
    <property type="entry name" value="P-loop containing nucleotide triphosphate hydrolases"/>
    <property type="match status" value="1"/>
</dbReference>
<gene>
    <name evidence="6" type="ORF">DBRI1063_LOCUS9534</name>
</gene>